<comment type="catalytic activity">
    <reaction evidence="5">
        <text>L-serine + acetyl-CoA = O-acetyl-L-serine + CoA</text>
        <dbReference type="Rhea" id="RHEA:24560"/>
        <dbReference type="ChEBI" id="CHEBI:33384"/>
        <dbReference type="ChEBI" id="CHEBI:57287"/>
        <dbReference type="ChEBI" id="CHEBI:57288"/>
        <dbReference type="ChEBI" id="CHEBI:58340"/>
        <dbReference type="EC" id="2.3.1.30"/>
    </reaction>
</comment>
<dbReference type="PANTHER" id="PTHR42811">
    <property type="entry name" value="SERINE ACETYLTRANSFERASE"/>
    <property type="match status" value="1"/>
</dbReference>
<evidence type="ECO:0000313" key="7">
    <source>
        <dbReference type="Proteomes" id="UP001179363"/>
    </source>
</evidence>
<dbReference type="EMBL" id="JAKGTH010000009">
    <property type="protein sequence ID" value="MCF4102135.1"/>
    <property type="molecule type" value="Genomic_DNA"/>
</dbReference>
<dbReference type="SUPFAM" id="SSF51161">
    <property type="entry name" value="Trimeric LpxA-like enzymes"/>
    <property type="match status" value="1"/>
</dbReference>
<dbReference type="InterPro" id="IPR001451">
    <property type="entry name" value="Hexapep"/>
</dbReference>
<evidence type="ECO:0000256" key="5">
    <source>
        <dbReference type="PIRNR" id="PIRNR000441"/>
    </source>
</evidence>
<dbReference type="Pfam" id="PF00132">
    <property type="entry name" value="Hexapep"/>
    <property type="match status" value="1"/>
</dbReference>
<keyword evidence="2 5" id="KW-0808">Transferase</keyword>
<protein>
    <recommendedName>
        <fullName evidence="5">Serine acetyltransferase</fullName>
        <ecNumber evidence="5">2.3.1.30</ecNumber>
    </recommendedName>
</protein>
<keyword evidence="7" id="KW-1185">Reference proteome</keyword>
<dbReference type="Proteomes" id="UP001179363">
    <property type="component" value="Unassembled WGS sequence"/>
</dbReference>
<evidence type="ECO:0000313" key="6">
    <source>
        <dbReference type="EMBL" id="MCF4102135.1"/>
    </source>
</evidence>
<dbReference type="InterPro" id="IPR018357">
    <property type="entry name" value="Hexapep_transf_CS"/>
</dbReference>
<dbReference type="EC" id="2.3.1.30" evidence="5"/>
<dbReference type="PIRSF" id="PIRSF000441">
    <property type="entry name" value="CysE"/>
    <property type="match status" value="1"/>
</dbReference>
<evidence type="ECO:0000256" key="4">
    <source>
        <dbReference type="ARBA" id="ARBA00023315"/>
    </source>
</evidence>
<evidence type="ECO:0000256" key="1">
    <source>
        <dbReference type="ARBA" id="ARBA00007274"/>
    </source>
</evidence>
<evidence type="ECO:0000256" key="3">
    <source>
        <dbReference type="ARBA" id="ARBA00022737"/>
    </source>
</evidence>
<dbReference type="RefSeq" id="WP_236134282.1">
    <property type="nucleotide sequence ID" value="NZ_JAKGTH010000009.1"/>
</dbReference>
<dbReference type="CDD" id="cd03354">
    <property type="entry name" value="LbH_SAT"/>
    <property type="match status" value="1"/>
</dbReference>
<reference evidence="6" key="1">
    <citation type="submission" date="2022-01" db="EMBL/GenBank/DDBJ databases">
        <title>Gillisia lutea sp. nov., isolated from marine plastic residues from the Malvarosa beach (Valencia, Spain).</title>
        <authorList>
            <person name="Vidal-Verdu A."/>
            <person name="Molina-Menor E."/>
            <person name="Satari L."/>
            <person name="Pascual J."/>
            <person name="Pereto J."/>
            <person name="Porcar M."/>
        </authorList>
    </citation>
    <scope>NUCLEOTIDE SEQUENCE</scope>
    <source>
        <strain evidence="6">M10.2A</strain>
    </source>
</reference>
<name>A0ABS9EJZ9_9FLAO</name>
<keyword evidence="4 5" id="KW-0012">Acyltransferase</keyword>
<comment type="caution">
    <text evidence="6">The sequence shown here is derived from an EMBL/GenBank/DDBJ whole genome shotgun (WGS) entry which is preliminary data.</text>
</comment>
<dbReference type="InterPro" id="IPR045304">
    <property type="entry name" value="LbH_SAT"/>
</dbReference>
<dbReference type="PROSITE" id="PS00101">
    <property type="entry name" value="HEXAPEP_TRANSFERASES"/>
    <property type="match status" value="1"/>
</dbReference>
<evidence type="ECO:0000256" key="2">
    <source>
        <dbReference type="ARBA" id="ARBA00022679"/>
    </source>
</evidence>
<gene>
    <name evidence="6" type="ORF">L1I30_10690</name>
</gene>
<proteinExistence type="inferred from homology"/>
<keyword evidence="3" id="KW-0677">Repeat</keyword>
<dbReference type="Gene3D" id="2.160.10.10">
    <property type="entry name" value="Hexapeptide repeat proteins"/>
    <property type="match status" value="1"/>
</dbReference>
<dbReference type="InterPro" id="IPR005881">
    <property type="entry name" value="Ser_O-AcTrfase"/>
</dbReference>
<comment type="similarity">
    <text evidence="1 5">Belongs to the transferase hexapeptide repeat family.</text>
</comment>
<dbReference type="InterPro" id="IPR011004">
    <property type="entry name" value="Trimer_LpxA-like_sf"/>
</dbReference>
<organism evidence="6 7">
    <name type="scientific">Gillisia lutea</name>
    <dbReference type="NCBI Taxonomy" id="2909668"/>
    <lineage>
        <taxon>Bacteria</taxon>
        <taxon>Pseudomonadati</taxon>
        <taxon>Bacteroidota</taxon>
        <taxon>Flavobacteriia</taxon>
        <taxon>Flavobacteriales</taxon>
        <taxon>Flavobacteriaceae</taxon>
        <taxon>Gillisia</taxon>
    </lineage>
</organism>
<sequence length="183" mass="19674">MLKAFRTDLIKYKRYSGKSAMRLLLTQQGLWAILVYRINNSIFNTKLPNLFKNILLFFGLVSQKWIEILTGISLPYSATIGSQFYIGHFGGIIINSKAVIGKNCNISQGVTIGVSGRGLKRGIPVIGNNVYIGANAVIAGEIQIGDNVVVAANSLVVNSVPDNCTVVGVPAAVVSQNNSEAYL</sequence>
<accession>A0ABS9EJZ9</accession>